<evidence type="ECO:0000256" key="2">
    <source>
        <dbReference type="ARBA" id="ARBA00016264"/>
    </source>
</evidence>
<feature type="domain" description="C3H1-type" evidence="12">
    <location>
        <begin position="62"/>
        <end position="89"/>
    </location>
</feature>
<dbReference type="Gene3D" id="4.10.1000.10">
    <property type="entry name" value="Zinc finger, CCCH-type"/>
    <property type="match status" value="2"/>
</dbReference>
<dbReference type="Pfam" id="PF00098">
    <property type="entry name" value="zf-CCHC"/>
    <property type="match status" value="1"/>
</dbReference>
<evidence type="ECO:0000256" key="7">
    <source>
        <dbReference type="ARBA" id="ARBA00022833"/>
    </source>
</evidence>
<proteinExistence type="predicted"/>
<feature type="zinc finger region" description="C3H1-type" evidence="10">
    <location>
        <begin position="147"/>
        <end position="169"/>
    </location>
</feature>
<feature type="compositionally biased region" description="Low complexity" evidence="11">
    <location>
        <begin position="185"/>
        <end position="201"/>
    </location>
</feature>
<feature type="zinc finger region" description="C3H1-type" evidence="10">
    <location>
        <begin position="62"/>
        <end position="89"/>
    </location>
</feature>
<keyword evidence="8" id="KW-0694">RNA-binding</keyword>
<evidence type="ECO:0000256" key="5">
    <source>
        <dbReference type="ARBA" id="ARBA00022737"/>
    </source>
</evidence>
<evidence type="ECO:0000256" key="8">
    <source>
        <dbReference type="ARBA" id="ARBA00022884"/>
    </source>
</evidence>
<dbReference type="Pfam" id="PF18345">
    <property type="entry name" value="zf_CCCH_4"/>
    <property type="match status" value="1"/>
</dbReference>
<dbReference type="PANTHER" id="PTHR23102">
    <property type="entry name" value="CLEAVAGE AND POLYADENYLATION SPECIFICITY FACTOR SUBUNIT 4-RELATED"/>
    <property type="match status" value="1"/>
</dbReference>
<dbReference type="InterPro" id="IPR001878">
    <property type="entry name" value="Znf_CCHC"/>
</dbReference>
<dbReference type="InterPro" id="IPR045348">
    <property type="entry name" value="CPSF4/Yth1"/>
</dbReference>
<keyword evidence="15" id="KW-1185">Reference proteome</keyword>
<dbReference type="PROSITE" id="PS50158">
    <property type="entry name" value="ZF_CCHC"/>
    <property type="match status" value="1"/>
</dbReference>
<dbReference type="SUPFAM" id="SSF57756">
    <property type="entry name" value="Retrovirus zinc finger-like domains"/>
    <property type="match status" value="1"/>
</dbReference>
<evidence type="ECO:0000256" key="4">
    <source>
        <dbReference type="ARBA" id="ARBA00022723"/>
    </source>
</evidence>
<evidence type="ECO:0000256" key="10">
    <source>
        <dbReference type="PROSITE-ProRule" id="PRU00723"/>
    </source>
</evidence>
<keyword evidence="9" id="KW-0539">Nucleus</keyword>
<sequence>MEEIVAGIDDLMFDIERDIEEQVGAMSLPFPGMDKSGAAVCAFNLRNACERGNACPFRHTEGDRTVVCKHWLRGLCKKGDKCEFLHEFDMTKMPECFFYSRFNACTNKECTFQHIDPGTKRKDCPWYDRGFCRHGPSCRHRHTLRVLCTNYLVGFCPLGPECKHVHPKFSLPQTQNTHQGSQFMSNHPPIQNHNQNPQSIQTIDRSYNDQHQHHHHHHNQHHHNRDNQHQHPHQQHQQQPQQQQHHHQHHAHIPNQQTPRHMHPYNQQQQYQHQHHNASPQMDNVGHPIQTLHRPAPVMQMMQPPPVPHQAQMQMQQGNAMQPPQMPQHQRPYRPMDLQHVVCFFCGERGHYANRCFKKQRRF</sequence>
<dbReference type="EMBL" id="JAIFTH010000484">
    <property type="protein sequence ID" value="KAG9509424.1"/>
    <property type="molecule type" value="Genomic_DNA"/>
</dbReference>
<feature type="zinc finger region" description="C3H1-type" evidence="10">
    <location>
        <begin position="35"/>
        <end position="61"/>
    </location>
</feature>
<organism evidence="14 15">
    <name type="scientific">Fragariocoptes setiger</name>
    <dbReference type="NCBI Taxonomy" id="1670756"/>
    <lineage>
        <taxon>Eukaryota</taxon>
        <taxon>Metazoa</taxon>
        <taxon>Ecdysozoa</taxon>
        <taxon>Arthropoda</taxon>
        <taxon>Chelicerata</taxon>
        <taxon>Arachnida</taxon>
        <taxon>Acari</taxon>
        <taxon>Acariformes</taxon>
        <taxon>Trombidiformes</taxon>
        <taxon>Prostigmata</taxon>
        <taxon>Eupodina</taxon>
        <taxon>Eriophyoidea</taxon>
        <taxon>Phytoptidae</taxon>
        <taxon>Fragariocoptes</taxon>
    </lineage>
</organism>
<evidence type="ECO:0000259" key="12">
    <source>
        <dbReference type="PROSITE" id="PS50103"/>
    </source>
</evidence>
<dbReference type="PROSITE" id="PS50103">
    <property type="entry name" value="ZF_C3H1"/>
    <property type="match status" value="5"/>
</dbReference>
<evidence type="ECO:0000256" key="6">
    <source>
        <dbReference type="ARBA" id="ARBA00022771"/>
    </source>
</evidence>
<protein>
    <recommendedName>
        <fullName evidence="2">Cleavage and polyadenylation specificity factor subunit 4</fullName>
    </recommendedName>
</protein>
<gene>
    <name evidence="14" type="primary">CPSF4</name>
    <name evidence="14" type="ORF">GZH46_02060</name>
</gene>
<dbReference type="SUPFAM" id="SSF90229">
    <property type="entry name" value="CCCH zinc finger"/>
    <property type="match status" value="1"/>
</dbReference>
<evidence type="ECO:0000256" key="11">
    <source>
        <dbReference type="SAM" id="MobiDB-lite"/>
    </source>
</evidence>
<feature type="domain" description="C3H1-type" evidence="12">
    <location>
        <begin position="90"/>
        <end position="117"/>
    </location>
</feature>
<feature type="compositionally biased region" description="Basic residues" evidence="11">
    <location>
        <begin position="212"/>
        <end position="234"/>
    </location>
</feature>
<keyword evidence="6 10" id="KW-0863">Zinc-finger</keyword>
<comment type="caution">
    <text evidence="14">The sequence shown here is derived from an EMBL/GenBank/DDBJ whole genome shotgun (WGS) entry which is preliminary data.</text>
</comment>
<dbReference type="InterPro" id="IPR036875">
    <property type="entry name" value="Znf_CCHC_sf"/>
</dbReference>
<evidence type="ECO:0000259" key="13">
    <source>
        <dbReference type="PROSITE" id="PS50158"/>
    </source>
</evidence>
<dbReference type="PANTHER" id="PTHR23102:SF24">
    <property type="entry name" value="CLEAVAGE AND POLYADENYLATION SPECIFICITY FACTOR SUBUNIT 4"/>
    <property type="match status" value="1"/>
</dbReference>
<keyword evidence="5" id="KW-0677">Repeat</keyword>
<name>A0ABQ7S7M1_9ACAR</name>
<feature type="domain" description="C3H1-type" evidence="12">
    <location>
        <begin position="147"/>
        <end position="169"/>
    </location>
</feature>
<feature type="zinc finger region" description="C3H1-type" evidence="10">
    <location>
        <begin position="118"/>
        <end position="145"/>
    </location>
</feature>
<reference evidence="14 15" key="1">
    <citation type="submission" date="2020-10" db="EMBL/GenBank/DDBJ databases">
        <authorList>
            <person name="Klimov P.B."/>
            <person name="Dyachkov S.M."/>
            <person name="Chetverikov P.E."/>
        </authorList>
    </citation>
    <scope>NUCLEOTIDE SEQUENCE [LARGE SCALE GENOMIC DNA]</scope>
    <source>
        <strain evidence="14">BMOC 18-1129-001#AD2665</strain>
        <tissue evidence="14">Entire mites</tissue>
    </source>
</reference>
<dbReference type="Proteomes" id="UP000825002">
    <property type="component" value="Unassembled WGS sequence"/>
</dbReference>
<keyword evidence="3" id="KW-0507">mRNA processing</keyword>
<keyword evidence="4 10" id="KW-0479">Metal-binding</keyword>
<dbReference type="InterPro" id="IPR036855">
    <property type="entry name" value="Znf_CCCH_sf"/>
</dbReference>
<evidence type="ECO:0000313" key="15">
    <source>
        <dbReference type="Proteomes" id="UP000825002"/>
    </source>
</evidence>
<comment type="subcellular location">
    <subcellularLocation>
        <location evidence="1">Nucleus</location>
    </subcellularLocation>
</comment>
<dbReference type="InterPro" id="IPR000571">
    <property type="entry name" value="Znf_CCCH"/>
</dbReference>
<feature type="domain" description="CCHC-type" evidence="13">
    <location>
        <begin position="343"/>
        <end position="356"/>
    </location>
</feature>
<keyword evidence="7 10" id="KW-0862">Zinc</keyword>
<evidence type="ECO:0000256" key="9">
    <source>
        <dbReference type="ARBA" id="ARBA00023242"/>
    </source>
</evidence>
<dbReference type="SMART" id="SM00356">
    <property type="entry name" value="ZnF_C3H1"/>
    <property type="match status" value="5"/>
</dbReference>
<feature type="compositionally biased region" description="Polar residues" evidence="11">
    <location>
        <begin position="173"/>
        <end position="184"/>
    </location>
</feature>
<feature type="region of interest" description="Disordered" evidence="11">
    <location>
        <begin position="173"/>
        <end position="285"/>
    </location>
</feature>
<evidence type="ECO:0000256" key="3">
    <source>
        <dbReference type="ARBA" id="ARBA00022664"/>
    </source>
</evidence>
<feature type="zinc finger region" description="C3H1-type" evidence="10">
    <location>
        <begin position="90"/>
        <end position="117"/>
    </location>
</feature>
<feature type="non-terminal residue" evidence="14">
    <location>
        <position position="1"/>
    </location>
</feature>
<evidence type="ECO:0000256" key="1">
    <source>
        <dbReference type="ARBA" id="ARBA00004123"/>
    </source>
</evidence>
<feature type="domain" description="C3H1-type" evidence="12">
    <location>
        <begin position="118"/>
        <end position="145"/>
    </location>
</feature>
<feature type="domain" description="C3H1-type" evidence="12">
    <location>
        <begin position="35"/>
        <end position="61"/>
    </location>
</feature>
<evidence type="ECO:0000313" key="14">
    <source>
        <dbReference type="EMBL" id="KAG9509424.1"/>
    </source>
</evidence>
<accession>A0ABQ7S7M1</accession>